<feature type="compositionally biased region" description="Low complexity" evidence="8">
    <location>
        <begin position="126"/>
        <end position="161"/>
    </location>
</feature>
<comment type="subcellular location">
    <subcellularLocation>
        <location evidence="2">Nucleus</location>
    </subcellularLocation>
</comment>
<evidence type="ECO:0000313" key="11">
    <source>
        <dbReference type="Proteomes" id="UP001341281"/>
    </source>
</evidence>
<evidence type="ECO:0000256" key="1">
    <source>
        <dbReference type="ARBA" id="ARBA00001968"/>
    </source>
</evidence>
<evidence type="ECO:0000256" key="8">
    <source>
        <dbReference type="SAM" id="MobiDB-lite"/>
    </source>
</evidence>
<dbReference type="GO" id="GO:0016787">
    <property type="term" value="F:hydrolase activity"/>
    <property type="evidence" value="ECO:0007669"/>
    <property type="project" value="UniProtKB-KW"/>
</dbReference>
<reference evidence="10 11" key="1">
    <citation type="submission" date="2024-02" db="EMBL/GenBank/DDBJ databases">
        <title>High-quality chromosome-scale genome assembly of Pensacola bahiagrass (Paspalum notatum Flugge var. saurae).</title>
        <authorList>
            <person name="Vega J.M."/>
            <person name="Podio M."/>
            <person name="Orjuela J."/>
            <person name="Siena L.A."/>
            <person name="Pessino S.C."/>
            <person name="Combes M.C."/>
            <person name="Mariac C."/>
            <person name="Albertini E."/>
            <person name="Pupilli F."/>
            <person name="Ortiz J.P.A."/>
            <person name="Leblanc O."/>
        </authorList>
    </citation>
    <scope>NUCLEOTIDE SEQUENCE [LARGE SCALE GENOMIC DNA]</scope>
    <source>
        <strain evidence="10">R1</strain>
        <tissue evidence="10">Leaf</tissue>
    </source>
</reference>
<feature type="domain" description="DDE Tnp4" evidence="9">
    <location>
        <begin position="323"/>
        <end position="405"/>
    </location>
</feature>
<feature type="region of interest" description="Disordered" evidence="8">
    <location>
        <begin position="126"/>
        <end position="176"/>
    </location>
</feature>
<proteinExistence type="inferred from homology"/>
<feature type="region of interest" description="Disordered" evidence="8">
    <location>
        <begin position="101"/>
        <end position="120"/>
    </location>
</feature>
<accession>A0AAQ3SNW1</accession>
<dbReference type="EMBL" id="CP144746">
    <property type="protein sequence ID" value="WVZ58088.1"/>
    <property type="molecule type" value="Genomic_DNA"/>
</dbReference>
<comment type="similarity">
    <text evidence="3">Belongs to the HARBI1 family.</text>
</comment>
<evidence type="ECO:0000256" key="2">
    <source>
        <dbReference type="ARBA" id="ARBA00004123"/>
    </source>
</evidence>
<evidence type="ECO:0000256" key="7">
    <source>
        <dbReference type="ARBA" id="ARBA00023242"/>
    </source>
</evidence>
<evidence type="ECO:0000256" key="3">
    <source>
        <dbReference type="ARBA" id="ARBA00006958"/>
    </source>
</evidence>
<evidence type="ECO:0000256" key="5">
    <source>
        <dbReference type="ARBA" id="ARBA00022723"/>
    </source>
</evidence>
<dbReference type="InterPro" id="IPR045249">
    <property type="entry name" value="HARBI1-like"/>
</dbReference>
<dbReference type="Proteomes" id="UP001341281">
    <property type="component" value="Chromosome 02"/>
</dbReference>
<evidence type="ECO:0000313" key="10">
    <source>
        <dbReference type="EMBL" id="WVZ58088.1"/>
    </source>
</evidence>
<dbReference type="PANTHER" id="PTHR22930">
    <property type="match status" value="1"/>
</dbReference>
<gene>
    <name evidence="10" type="ORF">U9M48_008395</name>
</gene>
<protein>
    <recommendedName>
        <fullName evidence="9">DDE Tnp4 domain-containing protein</fullName>
    </recommendedName>
</protein>
<keyword evidence="6" id="KW-0378">Hydrolase</keyword>
<organism evidence="10 11">
    <name type="scientific">Paspalum notatum var. saurae</name>
    <dbReference type="NCBI Taxonomy" id="547442"/>
    <lineage>
        <taxon>Eukaryota</taxon>
        <taxon>Viridiplantae</taxon>
        <taxon>Streptophyta</taxon>
        <taxon>Embryophyta</taxon>
        <taxon>Tracheophyta</taxon>
        <taxon>Spermatophyta</taxon>
        <taxon>Magnoliopsida</taxon>
        <taxon>Liliopsida</taxon>
        <taxon>Poales</taxon>
        <taxon>Poaceae</taxon>
        <taxon>PACMAD clade</taxon>
        <taxon>Panicoideae</taxon>
        <taxon>Andropogonodae</taxon>
        <taxon>Paspaleae</taxon>
        <taxon>Paspalinae</taxon>
        <taxon>Paspalum</taxon>
    </lineage>
</organism>
<sequence>MARVWTVGVFRFLPNCPGKYWPRLVALNSRLRPKKSRKRPQTARFFLASHRCDFFCRRRMYCDAEAGGNQLPVAADGKKGKAPQTSVEITCNCHRVTPSHLAGTSSFPDPHGETEKGAGTTRSALLRQSSTSSSNLHPSSRSSPRSSVHLSQVLRPPLASSPSPPDPRSSANPQRLGRLSVRLVMFSIAVRQSEADALLNSKQSGTHESSDGTDDDDDFMAAYIALQCMDGNGGYSMNKKTRTLPVETGIQWVQRQLQDSDDCCDMFRMRRTVFRRLHETLGFLAPYKGQRYHVPEWQNGRHPVGSKEMFNYTHSSLRNVIERYPNRKGFLAPYKGQRYHVPEWQNGRHPVGSKEMFNYTHSSLRNVIERSFGVLKMKWRILLNLPSFPIKKQSKIIIAMMTLHNFIRESAIHDAHFEKFAREDSVAASQYSADDSSGQTDDSDMGAVRDYIANAMVNGH</sequence>
<keyword evidence="5" id="KW-0479">Metal-binding</keyword>
<evidence type="ECO:0000256" key="4">
    <source>
        <dbReference type="ARBA" id="ARBA00022722"/>
    </source>
</evidence>
<name>A0AAQ3SNW1_PASNO</name>
<dbReference type="GO" id="GO:0005634">
    <property type="term" value="C:nucleus"/>
    <property type="evidence" value="ECO:0007669"/>
    <property type="project" value="UniProtKB-SubCell"/>
</dbReference>
<keyword evidence="4" id="KW-0540">Nuclease</keyword>
<dbReference type="PANTHER" id="PTHR22930:SF251">
    <property type="entry name" value="DDE TNP4 DOMAIN-CONTAINING PROTEIN"/>
    <property type="match status" value="1"/>
</dbReference>
<dbReference type="GO" id="GO:0046872">
    <property type="term" value="F:metal ion binding"/>
    <property type="evidence" value="ECO:0007669"/>
    <property type="project" value="UniProtKB-KW"/>
</dbReference>
<evidence type="ECO:0000256" key="6">
    <source>
        <dbReference type="ARBA" id="ARBA00022801"/>
    </source>
</evidence>
<dbReference type="AlphaFoldDB" id="A0AAQ3SNW1"/>
<keyword evidence="7" id="KW-0539">Nucleus</keyword>
<dbReference type="InterPro" id="IPR027806">
    <property type="entry name" value="HARBI1_dom"/>
</dbReference>
<dbReference type="GO" id="GO:0004518">
    <property type="term" value="F:nuclease activity"/>
    <property type="evidence" value="ECO:0007669"/>
    <property type="project" value="UniProtKB-KW"/>
</dbReference>
<evidence type="ECO:0000259" key="9">
    <source>
        <dbReference type="Pfam" id="PF13359"/>
    </source>
</evidence>
<dbReference type="Pfam" id="PF13359">
    <property type="entry name" value="DDE_Tnp_4"/>
    <property type="match status" value="1"/>
</dbReference>
<comment type="cofactor">
    <cofactor evidence="1">
        <name>a divalent metal cation</name>
        <dbReference type="ChEBI" id="CHEBI:60240"/>
    </cofactor>
</comment>
<keyword evidence="11" id="KW-1185">Reference proteome</keyword>